<evidence type="ECO:0000313" key="1">
    <source>
        <dbReference type="EMBL" id="MCD7452210.1"/>
    </source>
</evidence>
<evidence type="ECO:0000313" key="2">
    <source>
        <dbReference type="Proteomes" id="UP000823775"/>
    </source>
</evidence>
<protein>
    <submittedName>
        <fullName evidence="1">Uncharacterized protein</fullName>
    </submittedName>
</protein>
<dbReference type="Proteomes" id="UP000823775">
    <property type="component" value="Unassembled WGS sequence"/>
</dbReference>
<name>A0ABS8S1T3_DATST</name>
<dbReference type="EMBL" id="JACEIK010000199">
    <property type="protein sequence ID" value="MCD7452210.1"/>
    <property type="molecule type" value="Genomic_DNA"/>
</dbReference>
<accession>A0ABS8S1T3</accession>
<gene>
    <name evidence="1" type="ORF">HAX54_015493</name>
</gene>
<organism evidence="1 2">
    <name type="scientific">Datura stramonium</name>
    <name type="common">Jimsonweed</name>
    <name type="synonym">Common thornapple</name>
    <dbReference type="NCBI Taxonomy" id="4076"/>
    <lineage>
        <taxon>Eukaryota</taxon>
        <taxon>Viridiplantae</taxon>
        <taxon>Streptophyta</taxon>
        <taxon>Embryophyta</taxon>
        <taxon>Tracheophyta</taxon>
        <taxon>Spermatophyta</taxon>
        <taxon>Magnoliopsida</taxon>
        <taxon>eudicotyledons</taxon>
        <taxon>Gunneridae</taxon>
        <taxon>Pentapetalae</taxon>
        <taxon>asterids</taxon>
        <taxon>lamiids</taxon>
        <taxon>Solanales</taxon>
        <taxon>Solanaceae</taxon>
        <taxon>Solanoideae</taxon>
        <taxon>Datureae</taxon>
        <taxon>Datura</taxon>
    </lineage>
</organism>
<reference evidence="1 2" key="1">
    <citation type="journal article" date="2021" name="BMC Genomics">
        <title>Datura genome reveals duplications of psychoactive alkaloid biosynthetic genes and high mutation rate following tissue culture.</title>
        <authorList>
            <person name="Rajewski A."/>
            <person name="Carter-House D."/>
            <person name="Stajich J."/>
            <person name="Litt A."/>
        </authorList>
    </citation>
    <scope>NUCLEOTIDE SEQUENCE [LARGE SCALE GENOMIC DNA]</scope>
    <source>
        <strain evidence="1">AR-01</strain>
    </source>
</reference>
<sequence>MMSSLSSKDENLVDILMNDVKLNLFLQRDLMPSHRPVEEPDTLLFPILGVNLYGCKSGFTAVVAAATATAVEP</sequence>
<keyword evidence="2" id="KW-1185">Reference proteome</keyword>
<proteinExistence type="predicted"/>
<comment type="caution">
    <text evidence="1">The sequence shown here is derived from an EMBL/GenBank/DDBJ whole genome shotgun (WGS) entry which is preliminary data.</text>
</comment>